<evidence type="ECO:0000259" key="15">
    <source>
        <dbReference type="Pfam" id="PF00534"/>
    </source>
</evidence>
<proteinExistence type="evidence at transcript level"/>
<dbReference type="InterPro" id="IPR031814">
    <property type="entry name" value="ALG11_N"/>
</dbReference>
<dbReference type="InterPro" id="IPR001296">
    <property type="entry name" value="Glyco_trans_1"/>
</dbReference>
<dbReference type="Pfam" id="PF00534">
    <property type="entry name" value="Glycos_transf_1"/>
    <property type="match status" value="1"/>
</dbReference>
<feature type="domain" description="Glycosyl transferase family 1" evidence="15">
    <location>
        <begin position="311"/>
        <end position="481"/>
    </location>
</feature>
<evidence type="ECO:0000256" key="5">
    <source>
        <dbReference type="ARBA" id="ARBA00022018"/>
    </source>
</evidence>
<comment type="catalytic activity">
    <reaction evidence="12 14">
        <text>an alpha-D-Man-(1-&gt;3)-[alpha-D-Man-(1-&gt;6)]-beta-D-Man-(1-&gt;4)-beta-D-GlcNAc-(1-&gt;4)-alpha-D-GlcNAc-diphospho-di-trans,poly-cis-dolichol + 2 GDP-alpha-D-mannose = an alpha-D-Man-(1-&gt;2)-alpha-D-Man-(1-&gt;2)-alpha-D-Man-(1-&gt;3)-[alpha-D-Man-(1-&gt;6)]-beta-D-Man-(1-&gt;4)-beta-D-GlcNAc-(1-&gt;4)-alpha-D-GlcNAc-diphospho-di-trans,poly-cis-dolichol + 2 GDP + 2 H(+)</text>
        <dbReference type="Rhea" id="RHEA:29523"/>
        <dbReference type="Rhea" id="RHEA-COMP:19515"/>
        <dbReference type="Rhea" id="RHEA-COMP:19516"/>
        <dbReference type="ChEBI" id="CHEBI:15378"/>
        <dbReference type="ChEBI" id="CHEBI:57527"/>
        <dbReference type="ChEBI" id="CHEBI:58189"/>
        <dbReference type="ChEBI" id="CHEBI:132511"/>
        <dbReference type="ChEBI" id="CHEBI:132515"/>
        <dbReference type="EC" id="2.4.1.131"/>
    </reaction>
    <physiologicalReaction direction="left-to-right" evidence="12 14">
        <dbReference type="Rhea" id="RHEA:29524"/>
    </physiologicalReaction>
</comment>
<keyword evidence="10 14" id="KW-1133">Transmembrane helix</keyword>
<evidence type="ECO:0000256" key="6">
    <source>
        <dbReference type="ARBA" id="ARBA00022676"/>
    </source>
</evidence>
<dbReference type="GO" id="GO:0004377">
    <property type="term" value="F:GDP-Man:Man(3)GlcNAc(2)-PP-Dol alpha-1,2-mannosyltransferase activity"/>
    <property type="evidence" value="ECO:0007669"/>
    <property type="project" value="UniProtKB-UniRule"/>
</dbReference>
<evidence type="ECO:0000256" key="3">
    <source>
        <dbReference type="ARBA" id="ARBA00009481"/>
    </source>
</evidence>
<dbReference type="CDD" id="cd03806">
    <property type="entry name" value="GT4_ALG11-like"/>
    <property type="match status" value="1"/>
</dbReference>
<evidence type="ECO:0000313" key="18">
    <source>
        <dbReference type="EMBL" id="LAC26092.1"/>
    </source>
</evidence>
<evidence type="ECO:0000313" key="17">
    <source>
        <dbReference type="EMBL" id="LAB71782.1"/>
    </source>
</evidence>
<keyword evidence="6 14" id="KW-0328">Glycosyltransferase</keyword>
<dbReference type="UniPathway" id="UPA00378"/>
<dbReference type="InterPro" id="IPR038013">
    <property type="entry name" value="ALG11"/>
</dbReference>
<evidence type="ECO:0000256" key="9">
    <source>
        <dbReference type="ARBA" id="ARBA00022824"/>
    </source>
</evidence>
<keyword evidence="9 14" id="KW-0256">Endoplasmic reticulum</keyword>
<comment type="function">
    <text evidence="13">GDP-Man:Man(3)GlcNAc(2)-PP-Dol alpha-1,2-mannosyltransferase that operates in the biosynthetic pathway of dolichol-linked oligosaccharides, the glycan precursors employed in protein asparagine (N)-glycosylation. The assembly of dolichol-linked oligosaccharides begins on the cytosolic side of the endoplasmic reticulum membrane and finishes in its lumen. The sequential addition of sugars to dolichol pyrophosphate produces dolichol-linked oligosaccharides containing fourteen sugars, including two GlcNAcs, nine mannoses and three glucoses. Once assembled, the oligosaccharide is transferred from the lipid to nascent proteins by oligosaccharyltransferases. Catalyzes, on the cytoplasmic face of the endoplasmic reticulum, the addition of the fourth and fifth mannose residues to the dolichol-linked oligosaccharide chain, to produce Man(5)GlcNAc(2)-PP-dolichol core oligosaccharide. Man(5)GlcNAc(2)-PP-dolichol is a substrate for ALG3, the following enzyme in the biosynthetic pathway.</text>
</comment>
<keyword evidence="7 14" id="KW-0808">Transferase</keyword>
<accession>A0A2P2ICP3</accession>
<evidence type="ECO:0000256" key="8">
    <source>
        <dbReference type="ARBA" id="ARBA00022692"/>
    </source>
</evidence>
<dbReference type="AlphaFoldDB" id="A0A2P2ICP3"/>
<dbReference type="PANTHER" id="PTHR45919">
    <property type="entry name" value="GDP-MAN:MAN(3)GLCNAC(2)-PP-DOL ALPHA-1,2-MANNOSYLTRANSFERASE"/>
    <property type="match status" value="1"/>
</dbReference>
<evidence type="ECO:0000256" key="11">
    <source>
        <dbReference type="ARBA" id="ARBA00023136"/>
    </source>
</evidence>
<feature type="transmembrane region" description="Helical" evidence="14">
    <location>
        <begin position="25"/>
        <end position="55"/>
    </location>
</feature>
<protein>
    <recommendedName>
        <fullName evidence="5 14">GDP-Man:Man(3)GlcNAc(2)-PP-Dol alpha-1,2-mannosyltransferase</fullName>
        <ecNumber evidence="4 14">2.4.1.131</ecNumber>
    </recommendedName>
</protein>
<evidence type="ECO:0000256" key="7">
    <source>
        <dbReference type="ARBA" id="ARBA00022679"/>
    </source>
</evidence>
<evidence type="ECO:0000256" key="1">
    <source>
        <dbReference type="ARBA" id="ARBA00004389"/>
    </source>
</evidence>
<keyword evidence="11 14" id="KW-0472">Membrane</keyword>
<reference evidence="18" key="1">
    <citation type="submission" date="2017-11" db="EMBL/GenBank/DDBJ databases">
        <title>The sensing device of the deep-sea amphipod.</title>
        <authorList>
            <person name="Kobayashi H."/>
            <person name="Nagahama T."/>
            <person name="Arai W."/>
            <person name="Sasagawa Y."/>
            <person name="Umeda M."/>
            <person name="Hayashi T."/>
            <person name="Nikaido I."/>
            <person name="Watanabe H."/>
            <person name="Oguri K."/>
            <person name="Kitazato H."/>
            <person name="Fujioka K."/>
            <person name="Kido Y."/>
            <person name="Takami H."/>
        </authorList>
    </citation>
    <scope>NUCLEOTIDE SEQUENCE</scope>
    <source>
        <tissue evidence="18">Whole body</tissue>
    </source>
</reference>
<evidence type="ECO:0000256" key="13">
    <source>
        <dbReference type="ARBA" id="ARBA00045128"/>
    </source>
</evidence>
<comment type="pathway">
    <text evidence="2 14">Protein modification; protein glycosylation.</text>
</comment>
<organism evidence="17">
    <name type="scientific">Hirondellea gigas</name>
    <dbReference type="NCBI Taxonomy" id="1518452"/>
    <lineage>
        <taxon>Eukaryota</taxon>
        <taxon>Metazoa</taxon>
        <taxon>Ecdysozoa</taxon>
        <taxon>Arthropoda</taxon>
        <taxon>Crustacea</taxon>
        <taxon>Multicrustacea</taxon>
        <taxon>Malacostraca</taxon>
        <taxon>Eumalacostraca</taxon>
        <taxon>Peracarida</taxon>
        <taxon>Amphipoda</taxon>
        <taxon>Amphilochidea</taxon>
        <taxon>Lysianassida</taxon>
        <taxon>Lysianassidira</taxon>
        <taxon>Lysianassoidea</taxon>
        <taxon>Lysianassidae</taxon>
        <taxon>Hirondellea</taxon>
    </lineage>
</organism>
<dbReference type="EC" id="2.4.1.131" evidence="4 14"/>
<evidence type="ECO:0000259" key="16">
    <source>
        <dbReference type="Pfam" id="PF15924"/>
    </source>
</evidence>
<dbReference type="Gene3D" id="3.40.50.2000">
    <property type="entry name" value="Glycogen Phosphorylase B"/>
    <property type="match status" value="1"/>
</dbReference>
<dbReference type="EMBL" id="IACT01006970">
    <property type="protein sequence ID" value="LAC26092.1"/>
    <property type="molecule type" value="mRNA"/>
</dbReference>
<evidence type="ECO:0000256" key="4">
    <source>
        <dbReference type="ARBA" id="ARBA00012645"/>
    </source>
</evidence>
<comment type="similarity">
    <text evidence="3 14">Belongs to the glycosyltransferase group 1 family. Glycosyltransferase 4 subfamily.</text>
</comment>
<comment type="subcellular location">
    <subcellularLocation>
        <location evidence="1">Endoplasmic reticulum membrane</location>
        <topology evidence="1">Single-pass membrane protein</topology>
    </subcellularLocation>
</comment>
<evidence type="ECO:0000256" key="12">
    <source>
        <dbReference type="ARBA" id="ARBA00045065"/>
    </source>
</evidence>
<dbReference type="GO" id="GO:0006487">
    <property type="term" value="P:protein N-linked glycosylation"/>
    <property type="evidence" value="ECO:0007669"/>
    <property type="project" value="TreeGrafter"/>
</dbReference>
<evidence type="ECO:0000256" key="14">
    <source>
        <dbReference type="RuleBase" id="RU367051"/>
    </source>
</evidence>
<sequence length="510" mass="57280">MITMLEETLELCKESIELMFAEMDLMIRILVLLIPLILLELLLLVIGVFLFFGLLRLLGMLAEHNNDSSRVSVGFFHPYSGAGGGGERVLWCAIRTLQNKYQTVDVIIYTGDSSLSQDELQLHVHDRFNITLPRSVRLIHLHTRLLLEAKNYPRLTLLLQALASNIVACEAVAKYRPDVFIDTMGYSFMYPVVKAMTGSSVKIACYIHYPIISTDMLSVVEGREEAHNNAGFIADSGVLSACKSCYYRQFSRAYGWVGRKADLIMVNSTWTNGHISSIWNVADRTKLVFPSCDISKFTSLDILPYEEKLIKKIVSIGQFRPEKDHALQLRSFKRLLELVSERGGDIDSVEVQLVLVGGVRGPQDEDRVKQLQNLAVELGIQTQVEWRVNMPFSQLTELLQESCVGLHTMWNEHFGISVVEMQAAGLITVAHDSGGPKMDIVTPHKGNLTGLLASDLESYAESMYTALTMCDEDRETMQQAAVESSLRFTDENFEREFGQCFNEVMIGSAQ</sequence>
<keyword evidence="8 14" id="KW-0812">Transmembrane</keyword>
<evidence type="ECO:0000256" key="10">
    <source>
        <dbReference type="ARBA" id="ARBA00022989"/>
    </source>
</evidence>
<dbReference type="PANTHER" id="PTHR45919:SF1">
    <property type="entry name" value="GDP-MAN:MAN(3)GLCNAC(2)-PP-DOL ALPHA-1,2-MANNOSYLTRANSFERASE"/>
    <property type="match status" value="1"/>
</dbReference>
<dbReference type="EMBL" id="IACF01006199">
    <property type="protein sequence ID" value="LAB71782.1"/>
    <property type="molecule type" value="mRNA"/>
</dbReference>
<feature type="domain" description="ALG11 mannosyltransferase N-terminal" evidence="16">
    <location>
        <begin position="71"/>
        <end position="279"/>
    </location>
</feature>
<reference evidence="17" key="2">
    <citation type="journal article" date="2018" name="Biosci. Biotechnol. Biochem.">
        <title>Polysaccharide hydrolase of the hadal zone amphipods Hirondellea gigas.</title>
        <authorList>
            <person name="Kobayashi H."/>
            <person name="Nagahama T."/>
            <person name="Arai W."/>
            <person name="Sasagawa Y."/>
            <person name="Umeda M."/>
            <person name="Hayashi T."/>
            <person name="Nikaido I."/>
            <person name="Watanabe H."/>
            <person name="Oguri K."/>
            <person name="Kitazato H."/>
            <person name="Fujioka K."/>
            <person name="Kido Y."/>
            <person name="Takami H."/>
        </authorList>
    </citation>
    <scope>NUCLEOTIDE SEQUENCE</scope>
    <source>
        <tissue evidence="17">Whole body</tissue>
    </source>
</reference>
<name>A0A2P2ICP3_9CRUS</name>
<evidence type="ECO:0000256" key="2">
    <source>
        <dbReference type="ARBA" id="ARBA00004922"/>
    </source>
</evidence>
<dbReference type="SUPFAM" id="SSF53756">
    <property type="entry name" value="UDP-Glycosyltransferase/glycogen phosphorylase"/>
    <property type="match status" value="1"/>
</dbReference>
<dbReference type="GO" id="GO:0005789">
    <property type="term" value="C:endoplasmic reticulum membrane"/>
    <property type="evidence" value="ECO:0007669"/>
    <property type="project" value="UniProtKB-SubCell"/>
</dbReference>
<dbReference type="Pfam" id="PF15924">
    <property type="entry name" value="ALG11_N"/>
    <property type="match status" value="1"/>
</dbReference>